<name>A0AAW0CCG9_9AGAR</name>
<accession>A0AAW0CCG9</accession>
<dbReference type="Proteomes" id="UP001362999">
    <property type="component" value="Unassembled WGS sequence"/>
</dbReference>
<dbReference type="EMBL" id="JAWWNJ010000019">
    <property type="protein sequence ID" value="KAK7036319.1"/>
    <property type="molecule type" value="Genomic_DNA"/>
</dbReference>
<evidence type="ECO:0000256" key="1">
    <source>
        <dbReference type="SAM" id="Phobius"/>
    </source>
</evidence>
<reference evidence="2 3" key="1">
    <citation type="journal article" date="2024" name="J Genomics">
        <title>Draft genome sequencing and assembly of Favolaschia claudopus CIRM-BRFM 2984 isolated from oak limbs.</title>
        <authorList>
            <person name="Navarro D."/>
            <person name="Drula E."/>
            <person name="Chaduli D."/>
            <person name="Cazenave R."/>
            <person name="Ahrendt S."/>
            <person name="Wang J."/>
            <person name="Lipzen A."/>
            <person name="Daum C."/>
            <person name="Barry K."/>
            <person name="Grigoriev I.V."/>
            <person name="Favel A."/>
            <person name="Rosso M.N."/>
            <person name="Martin F."/>
        </authorList>
    </citation>
    <scope>NUCLEOTIDE SEQUENCE [LARGE SCALE GENOMIC DNA]</scope>
    <source>
        <strain evidence="2 3">CIRM-BRFM 2984</strain>
    </source>
</reference>
<keyword evidence="1" id="KW-1133">Transmembrane helix</keyword>
<feature type="non-terminal residue" evidence="2">
    <location>
        <position position="473"/>
    </location>
</feature>
<sequence>MFSPLHLIRSIRSFQLGYNPWPQNPYPGRWTTPTIIVLFALLTAFIACINVPLSAYEFIQEATYRPNDTLPALPLSRWLPSLLQPPTISFQPQVLTVGDNFNLNNSILDFTLTGAYDRIGNTPVSTFSYFNNPLSDVCDVSDMSIFWNGTMSNPGKVSALIECNFPATRFTMSWERSFNAGTAGNVLDDLFNSIWLILVDMLTTYLKGGSTDSEYTVLPKCADSGFNTSETSICSILQPSVFVAEYIRLFSGNRSAIYPPTIGGVWWTQSNNRLFLPILLFPNMVWNPADVSAIIQNYFQMVFHYLRLQMGVVHPNLIFASADMYNHSILPIGLPPEGVPSLEYDFYAIVNRSRAAMANQTYFAQMREVVHLYNTSDQVPVMEYSRTVPKLKPLGSAITSVFVSTFAMLSTIWAAFSLIAGALAKIYADRRETKRGKELKEDGNADFGVEEQALSEHSRFLNDSAPDGLQDEV</sequence>
<feature type="transmembrane region" description="Helical" evidence="1">
    <location>
        <begin position="401"/>
        <end position="428"/>
    </location>
</feature>
<keyword evidence="3" id="KW-1185">Reference proteome</keyword>
<evidence type="ECO:0000313" key="3">
    <source>
        <dbReference type="Proteomes" id="UP001362999"/>
    </source>
</evidence>
<evidence type="ECO:0000313" key="2">
    <source>
        <dbReference type="EMBL" id="KAK7036319.1"/>
    </source>
</evidence>
<comment type="caution">
    <text evidence="2">The sequence shown here is derived from an EMBL/GenBank/DDBJ whole genome shotgun (WGS) entry which is preliminary data.</text>
</comment>
<dbReference type="AlphaFoldDB" id="A0AAW0CCG9"/>
<proteinExistence type="predicted"/>
<protein>
    <submittedName>
        <fullName evidence="2">Uncharacterized protein</fullName>
    </submittedName>
</protein>
<feature type="transmembrane region" description="Helical" evidence="1">
    <location>
        <begin position="35"/>
        <end position="56"/>
    </location>
</feature>
<gene>
    <name evidence="2" type="ORF">R3P38DRAFT_3263700</name>
</gene>
<keyword evidence="1" id="KW-0812">Transmembrane</keyword>
<keyword evidence="1" id="KW-0472">Membrane</keyword>
<organism evidence="2 3">
    <name type="scientific">Favolaschia claudopus</name>
    <dbReference type="NCBI Taxonomy" id="2862362"/>
    <lineage>
        <taxon>Eukaryota</taxon>
        <taxon>Fungi</taxon>
        <taxon>Dikarya</taxon>
        <taxon>Basidiomycota</taxon>
        <taxon>Agaricomycotina</taxon>
        <taxon>Agaricomycetes</taxon>
        <taxon>Agaricomycetidae</taxon>
        <taxon>Agaricales</taxon>
        <taxon>Marasmiineae</taxon>
        <taxon>Mycenaceae</taxon>
        <taxon>Favolaschia</taxon>
    </lineage>
</organism>